<sequence length="107" mass="11876">MKVLDDEPWGWHLLEDGDTLYLDAHCSHSFIDYSVIIALNEAERAAYQAEGRTYLNKLAHEIHYSAPGVIGSQSRFRSRNLMVSDKSTAEKVFNAIMASANSASPSS</sequence>
<gene>
    <name evidence="1" type="ORF">CFBP5477_011320</name>
</gene>
<reference evidence="1" key="1">
    <citation type="submission" date="2023-05" db="EMBL/GenBank/DDBJ databases">
        <title>Complete genome sequence of Agrobacterium larrymoorei CFBP5477.</title>
        <authorList>
            <person name="Yen H.-C."/>
            <person name="Chou L."/>
            <person name="Lin Y.-C."/>
            <person name="Lai E.-M."/>
            <person name="Kuo C.-H."/>
        </authorList>
    </citation>
    <scope>NUCLEOTIDE SEQUENCE</scope>
    <source>
        <strain evidence="1">CFBP5477</strain>
    </source>
</reference>
<evidence type="ECO:0000313" key="2">
    <source>
        <dbReference type="Proteomes" id="UP000298664"/>
    </source>
</evidence>
<dbReference type="RefSeq" id="WP_197736746.1">
    <property type="nucleotide sequence ID" value="NZ_CP124733.1"/>
</dbReference>
<protein>
    <submittedName>
        <fullName evidence="1">Uncharacterized protein</fullName>
    </submittedName>
</protein>
<evidence type="ECO:0000313" key="1">
    <source>
        <dbReference type="EMBL" id="WHA40416.1"/>
    </source>
</evidence>
<accession>A0AAF0H9Y5</accession>
<organism evidence="1 2">
    <name type="scientific">Agrobacterium larrymoorei</name>
    <dbReference type="NCBI Taxonomy" id="160699"/>
    <lineage>
        <taxon>Bacteria</taxon>
        <taxon>Pseudomonadati</taxon>
        <taxon>Pseudomonadota</taxon>
        <taxon>Alphaproteobacteria</taxon>
        <taxon>Hyphomicrobiales</taxon>
        <taxon>Rhizobiaceae</taxon>
        <taxon>Rhizobium/Agrobacterium group</taxon>
        <taxon>Agrobacterium</taxon>
    </lineage>
</organism>
<dbReference type="Proteomes" id="UP000298664">
    <property type="component" value="Chromosome Circular"/>
</dbReference>
<dbReference type="EMBL" id="CP124733">
    <property type="protein sequence ID" value="WHA40416.1"/>
    <property type="molecule type" value="Genomic_DNA"/>
</dbReference>
<proteinExistence type="predicted"/>
<dbReference type="AlphaFoldDB" id="A0AAF0H9Y5"/>
<name>A0AAF0H9Y5_9HYPH</name>